<comment type="caution">
    <text evidence="2">The sequence shown here is derived from an EMBL/GenBank/DDBJ whole genome shotgun (WGS) entry which is preliminary data.</text>
</comment>
<dbReference type="Proteomes" id="UP000298324">
    <property type="component" value="Unassembled WGS sequence"/>
</dbReference>
<dbReference type="EMBL" id="QFGA01000001">
    <property type="protein sequence ID" value="TEB06655.1"/>
    <property type="molecule type" value="Genomic_DNA"/>
</dbReference>
<gene>
    <name evidence="2" type="ORF">Psch_00187</name>
</gene>
<keyword evidence="1" id="KW-0812">Transmembrane</keyword>
<keyword evidence="1" id="KW-1133">Transmembrane helix</keyword>
<organism evidence="2 3">
    <name type="scientific">Pelotomaculum schinkii</name>
    <dbReference type="NCBI Taxonomy" id="78350"/>
    <lineage>
        <taxon>Bacteria</taxon>
        <taxon>Bacillati</taxon>
        <taxon>Bacillota</taxon>
        <taxon>Clostridia</taxon>
        <taxon>Eubacteriales</taxon>
        <taxon>Desulfotomaculaceae</taxon>
        <taxon>Pelotomaculum</taxon>
    </lineage>
</organism>
<evidence type="ECO:0000313" key="3">
    <source>
        <dbReference type="Proteomes" id="UP000298324"/>
    </source>
</evidence>
<dbReference type="RefSeq" id="WP_134216894.1">
    <property type="nucleotide sequence ID" value="NZ_QFGA01000001.1"/>
</dbReference>
<sequence>MEIIRSLVQNLIVIIILAVLLDMFLPAGEMRKYVKMVMGLLIIVAVVQAVGNLIHWDYAGDFPALTTQGDQGKFTEIMENGKRLTEDQQQKALEEYKNGIARQAMALARANNKVSLLGVEVKVQTEQNKPGYGQLSEMVLTVGPKTESADLQAKGSVIKEVEPVSVKLDPAAPDGWERAGERPPEEAVAGLVATLANFYNLSPEQVKVKYQ</sequence>
<keyword evidence="3" id="KW-1185">Reference proteome</keyword>
<evidence type="ECO:0000313" key="2">
    <source>
        <dbReference type="EMBL" id="TEB06655.1"/>
    </source>
</evidence>
<feature type="transmembrane region" description="Helical" evidence="1">
    <location>
        <begin position="6"/>
        <end position="25"/>
    </location>
</feature>
<reference evidence="2 3" key="1">
    <citation type="journal article" date="2018" name="Environ. Microbiol.">
        <title>Novel energy conservation strategies and behaviour of Pelotomaculum schinkii driving syntrophic propionate catabolism.</title>
        <authorList>
            <person name="Hidalgo-Ahumada C.A.P."/>
            <person name="Nobu M.K."/>
            <person name="Narihiro T."/>
            <person name="Tamaki H."/>
            <person name="Liu W.T."/>
            <person name="Kamagata Y."/>
            <person name="Stams A.J.M."/>
            <person name="Imachi H."/>
            <person name="Sousa D.Z."/>
        </authorList>
    </citation>
    <scope>NUCLEOTIDE SEQUENCE [LARGE SCALE GENOMIC DNA]</scope>
    <source>
        <strain evidence="2 3">HH</strain>
    </source>
</reference>
<dbReference type="Pfam" id="PF09581">
    <property type="entry name" value="Spore_III_AF"/>
    <property type="match status" value="1"/>
</dbReference>
<dbReference type="InterPro" id="IPR014245">
    <property type="entry name" value="Spore_III_AF"/>
</dbReference>
<dbReference type="AlphaFoldDB" id="A0A4Y7RCB3"/>
<evidence type="ECO:0000256" key="1">
    <source>
        <dbReference type="SAM" id="Phobius"/>
    </source>
</evidence>
<dbReference type="NCBIfam" id="TIGR02896">
    <property type="entry name" value="spore_III_AF"/>
    <property type="match status" value="1"/>
</dbReference>
<proteinExistence type="predicted"/>
<keyword evidence="1" id="KW-0472">Membrane</keyword>
<feature type="transmembrane region" description="Helical" evidence="1">
    <location>
        <begin position="37"/>
        <end position="56"/>
    </location>
</feature>
<name>A0A4Y7RCB3_9FIRM</name>
<protein>
    <submittedName>
        <fullName evidence="2">Stage III sporulation protein AF</fullName>
    </submittedName>
</protein>
<accession>A0A4Y7RCB3</accession>